<accession>A0A8D8AIZ1</accession>
<name>A0A8D8AIZ1_CULPI</name>
<feature type="region of interest" description="Disordered" evidence="1">
    <location>
        <begin position="34"/>
        <end position="54"/>
    </location>
</feature>
<organism evidence="2">
    <name type="scientific">Culex pipiens</name>
    <name type="common">House mosquito</name>
    <dbReference type="NCBI Taxonomy" id="7175"/>
    <lineage>
        <taxon>Eukaryota</taxon>
        <taxon>Metazoa</taxon>
        <taxon>Ecdysozoa</taxon>
        <taxon>Arthropoda</taxon>
        <taxon>Hexapoda</taxon>
        <taxon>Insecta</taxon>
        <taxon>Pterygota</taxon>
        <taxon>Neoptera</taxon>
        <taxon>Endopterygota</taxon>
        <taxon>Diptera</taxon>
        <taxon>Nematocera</taxon>
        <taxon>Culicoidea</taxon>
        <taxon>Culicidae</taxon>
        <taxon>Culicinae</taxon>
        <taxon>Culicini</taxon>
        <taxon>Culex</taxon>
        <taxon>Culex</taxon>
    </lineage>
</organism>
<dbReference type="AlphaFoldDB" id="A0A8D8AIZ1"/>
<protein>
    <submittedName>
        <fullName evidence="2">(northern house mosquito) hypothetical protein</fullName>
    </submittedName>
</protein>
<dbReference type="EMBL" id="HBUE01031630">
    <property type="protein sequence ID" value="CAG6456696.1"/>
    <property type="molecule type" value="Transcribed_RNA"/>
</dbReference>
<dbReference type="EMBL" id="HBUE01031629">
    <property type="protein sequence ID" value="CAG6456694.1"/>
    <property type="molecule type" value="Transcribed_RNA"/>
</dbReference>
<reference evidence="2" key="1">
    <citation type="submission" date="2021-05" db="EMBL/GenBank/DDBJ databases">
        <authorList>
            <person name="Alioto T."/>
            <person name="Alioto T."/>
            <person name="Gomez Garrido J."/>
        </authorList>
    </citation>
    <scope>NUCLEOTIDE SEQUENCE</scope>
</reference>
<feature type="compositionally biased region" description="Low complexity" evidence="1">
    <location>
        <begin position="34"/>
        <end position="53"/>
    </location>
</feature>
<evidence type="ECO:0000313" key="2">
    <source>
        <dbReference type="EMBL" id="CAG6456694.1"/>
    </source>
</evidence>
<evidence type="ECO:0000256" key="1">
    <source>
        <dbReference type="SAM" id="MobiDB-lite"/>
    </source>
</evidence>
<proteinExistence type="predicted"/>
<sequence>MAATRTSTSVPRVPRTGSAFCARSAFPMWRTWAPATPPTRRTPSGTPPGTLSTIWSGLGRFPSRMFRRTIRPAAAVAPVNRLAAATNRTETPPVATMGRPR</sequence>